<keyword evidence="2" id="KW-1185">Reference proteome</keyword>
<dbReference type="Proteomes" id="UP000310636">
    <property type="component" value="Unassembled WGS sequence"/>
</dbReference>
<organism evidence="1 2">
    <name type="scientific">Cohnella fermenti</name>
    <dbReference type="NCBI Taxonomy" id="2565925"/>
    <lineage>
        <taxon>Bacteria</taxon>
        <taxon>Bacillati</taxon>
        <taxon>Bacillota</taxon>
        <taxon>Bacilli</taxon>
        <taxon>Bacillales</taxon>
        <taxon>Paenibacillaceae</taxon>
        <taxon>Cohnella</taxon>
    </lineage>
</organism>
<evidence type="ECO:0000313" key="1">
    <source>
        <dbReference type="EMBL" id="THF74377.1"/>
    </source>
</evidence>
<evidence type="ECO:0000313" key="2">
    <source>
        <dbReference type="Proteomes" id="UP000310636"/>
    </source>
</evidence>
<dbReference type="RefSeq" id="WP_136372632.1">
    <property type="nucleotide sequence ID" value="NZ_SSOB01000041.1"/>
</dbReference>
<reference evidence="1 2" key="1">
    <citation type="submission" date="2019-04" db="EMBL/GenBank/DDBJ databases">
        <title>Cohnella sp. nov. isolated from preserved vegetables.</title>
        <authorList>
            <person name="Lin S.-Y."/>
            <person name="Hung M.-H."/>
            <person name="Young C.-C."/>
        </authorList>
    </citation>
    <scope>NUCLEOTIDE SEQUENCE [LARGE SCALE GENOMIC DNA]</scope>
    <source>
        <strain evidence="1 2">CC-MHH1044</strain>
    </source>
</reference>
<comment type="caution">
    <text evidence="1">The sequence shown here is derived from an EMBL/GenBank/DDBJ whole genome shotgun (WGS) entry which is preliminary data.</text>
</comment>
<dbReference type="OrthoDB" id="2662316at2"/>
<dbReference type="EMBL" id="SSOB01000041">
    <property type="protein sequence ID" value="THF74377.1"/>
    <property type="molecule type" value="Genomic_DNA"/>
</dbReference>
<protein>
    <submittedName>
        <fullName evidence="1">Uncharacterized protein</fullName>
    </submittedName>
</protein>
<dbReference type="AlphaFoldDB" id="A0A4S4BP99"/>
<name>A0A4S4BP99_9BACL</name>
<accession>A0A4S4BP99</accession>
<proteinExistence type="predicted"/>
<sequence length="63" mass="7358">MKQVRIEPKGSVYSVQFVENGRAQEMDVRQTYADAEDFAFYLAGQLQLDVFYLGKKVDRHSKR</sequence>
<gene>
    <name evidence="1" type="ORF">E6C55_25375</name>
</gene>